<reference evidence="1 2" key="1">
    <citation type="submission" date="2015-12" db="EMBL/GenBank/DDBJ databases">
        <title>The genome of Folsomia candida.</title>
        <authorList>
            <person name="Faddeeva A."/>
            <person name="Derks M.F."/>
            <person name="Anvar Y."/>
            <person name="Smit S."/>
            <person name="Van Straalen N."/>
            <person name="Roelofs D."/>
        </authorList>
    </citation>
    <scope>NUCLEOTIDE SEQUENCE [LARGE SCALE GENOMIC DNA]</scope>
    <source>
        <strain evidence="1 2">VU population</strain>
        <tissue evidence="1">Whole body</tissue>
    </source>
</reference>
<evidence type="ECO:0000313" key="1">
    <source>
        <dbReference type="EMBL" id="OXA54219.1"/>
    </source>
</evidence>
<protein>
    <submittedName>
        <fullName evidence="1">Uncharacterized protein</fullName>
    </submittedName>
</protein>
<name>A0A226E9V2_FOLCA</name>
<accession>A0A226E9V2</accession>
<keyword evidence="2" id="KW-1185">Reference proteome</keyword>
<evidence type="ECO:0000313" key="2">
    <source>
        <dbReference type="Proteomes" id="UP000198287"/>
    </source>
</evidence>
<organism evidence="1 2">
    <name type="scientific">Folsomia candida</name>
    <name type="common">Springtail</name>
    <dbReference type="NCBI Taxonomy" id="158441"/>
    <lineage>
        <taxon>Eukaryota</taxon>
        <taxon>Metazoa</taxon>
        <taxon>Ecdysozoa</taxon>
        <taxon>Arthropoda</taxon>
        <taxon>Hexapoda</taxon>
        <taxon>Collembola</taxon>
        <taxon>Entomobryomorpha</taxon>
        <taxon>Isotomoidea</taxon>
        <taxon>Isotomidae</taxon>
        <taxon>Proisotominae</taxon>
        <taxon>Folsomia</taxon>
    </lineage>
</organism>
<gene>
    <name evidence="1" type="ORF">Fcan01_11651</name>
</gene>
<comment type="caution">
    <text evidence="1">The sequence shown here is derived from an EMBL/GenBank/DDBJ whole genome shotgun (WGS) entry which is preliminary data.</text>
</comment>
<proteinExistence type="predicted"/>
<dbReference type="AlphaFoldDB" id="A0A226E9V2"/>
<dbReference type="EMBL" id="LNIX01000005">
    <property type="protein sequence ID" value="OXA54219.1"/>
    <property type="molecule type" value="Genomic_DNA"/>
</dbReference>
<sequence length="255" mass="29446">MSPLRLQLACEDERSPKTGNIISNNNETMEECNLDDDPMLTALFNPLGQSYGKMSLCWVGSPRRRRSDRKLLLFCFPYQGNCGGNGARSGPQFSRFLETLEIKDFQRLMELFPCVKKLNLELETNSDLWSGSRDKKTHLKNLLDVLADWKLERGHVVVNFAEDADIVEAVVSGMLEWTGRKTAVFHRSHSRMNFGMVVLIKDPFMPCNKFDWVEFRGFAKNTWAVPDTDVWETVLEAKIKEFAEKRMCSRHRRSQ</sequence>
<dbReference type="Proteomes" id="UP000198287">
    <property type="component" value="Unassembled WGS sequence"/>
</dbReference>